<dbReference type="SMART" id="SM01360">
    <property type="entry name" value="A2M"/>
    <property type="match status" value="1"/>
</dbReference>
<dbReference type="CDD" id="cd00688">
    <property type="entry name" value="ISOPREN_C2_like"/>
    <property type="match status" value="1"/>
</dbReference>
<dbReference type="Pfam" id="PF00207">
    <property type="entry name" value="A2M"/>
    <property type="match status" value="1"/>
</dbReference>
<dbReference type="Pfam" id="PF17973">
    <property type="entry name" value="bMG10"/>
    <property type="match status" value="1"/>
</dbReference>
<keyword evidence="3" id="KW-1185">Reference proteome</keyword>
<dbReference type="InterPro" id="IPR008930">
    <property type="entry name" value="Terpenoid_cyclase/PrenylTrfase"/>
</dbReference>
<name>A0A4R0NL57_9SPHI</name>
<evidence type="ECO:0000259" key="1">
    <source>
        <dbReference type="SMART" id="SM01360"/>
    </source>
</evidence>
<dbReference type="InterPro" id="IPR037066">
    <property type="entry name" value="Plug_dom_sf"/>
</dbReference>
<dbReference type="Proteomes" id="UP000293347">
    <property type="component" value="Unassembled WGS sequence"/>
</dbReference>
<gene>
    <name evidence="2" type="ORF">EZ437_09085</name>
</gene>
<evidence type="ECO:0000313" key="2">
    <source>
        <dbReference type="EMBL" id="TCD00919.1"/>
    </source>
</evidence>
<dbReference type="InterPro" id="IPR008969">
    <property type="entry name" value="CarboxyPept-like_regulatory"/>
</dbReference>
<dbReference type="Pfam" id="PF07715">
    <property type="entry name" value="Plug"/>
    <property type="match status" value="1"/>
</dbReference>
<dbReference type="InterPro" id="IPR012910">
    <property type="entry name" value="Plug_dom"/>
</dbReference>
<dbReference type="RefSeq" id="WP_131595507.1">
    <property type="nucleotide sequence ID" value="NZ_SJSL01000002.1"/>
</dbReference>
<proteinExistence type="predicted"/>
<comment type="caution">
    <text evidence="2">The sequence shown here is derived from an EMBL/GenBank/DDBJ whole genome shotgun (WGS) entry which is preliminary data.</text>
</comment>
<dbReference type="GO" id="GO:0004866">
    <property type="term" value="F:endopeptidase inhibitor activity"/>
    <property type="evidence" value="ECO:0007669"/>
    <property type="project" value="InterPro"/>
</dbReference>
<evidence type="ECO:0000313" key="3">
    <source>
        <dbReference type="Proteomes" id="UP000293347"/>
    </source>
</evidence>
<dbReference type="SUPFAM" id="SSF56935">
    <property type="entry name" value="Porins"/>
    <property type="match status" value="1"/>
</dbReference>
<organism evidence="2 3">
    <name type="scientific">Pedobacter psychroterrae</name>
    <dbReference type="NCBI Taxonomy" id="2530453"/>
    <lineage>
        <taxon>Bacteria</taxon>
        <taxon>Pseudomonadati</taxon>
        <taxon>Bacteroidota</taxon>
        <taxon>Sphingobacteriia</taxon>
        <taxon>Sphingobacteriales</taxon>
        <taxon>Sphingobacteriaceae</taxon>
        <taxon>Pedobacter</taxon>
    </lineage>
</organism>
<dbReference type="Gene3D" id="1.50.10.20">
    <property type="match status" value="1"/>
</dbReference>
<dbReference type="SUPFAM" id="SSF48239">
    <property type="entry name" value="Terpenoid cyclases/Protein prenyltransferases"/>
    <property type="match status" value="1"/>
</dbReference>
<dbReference type="PANTHER" id="PTHR40094:SF1">
    <property type="entry name" value="UBIQUITIN DOMAIN-CONTAINING PROTEIN"/>
    <property type="match status" value="1"/>
</dbReference>
<sequence length="1921" mass="219034">MKRLFFILFLLACGIGSSYGQKKLSSSQTSSQYTYVYRLTNQEAFDMAADPALNVEKDMLHSLVDSFKHDLKFDYPKKLPYGNYLYVKVVKNYFDYRLVAVQNVKISFINDGDDFRLIVADLNGKPIDNADVLQGGSKKLRFDPISRSYIGSLNTKIKLLSVVHEGVYNCFTYNYQKPARKKKKDSNSQRNEEAFNDKYIGQVIFNKPKYKPRDSVKFKAFLVARTGKALKNKPLRVELRHDGKHSILVVTIKPYWKGGYEGSFVLADSMKLKLDNSYTIDFKVWNKNKWATISSGTINYEDYELNSTSFFVRSDKTQQYPGVPITFYLKATDENGLAIPDGRVAVAVNAGNVTQRFANSDFVKSVLWTTSLNLDPLGETKLVLPDSIFPKVNMGLTVDFTFRNSNNEVRNAQRYVYYNYEKKELVTRLEADSVFIDFFHNGQTVQQKAKLYTTISNFENKDSAEVILPARLPFNPQALGYSVKLVDGTEYSSNFDYFMADFKLSATHSKDSLKLNISNAQHIPFWYTVFANDKAVERGYTIKLDTAMAFHENEMAEISIGYLWKGNMQYANRKAFYNKQDLKISLEAPEVVYPGETVQMQVKVTDMEAKPVANTDLTAYAYTAKFPEESDLYPLAINEAAQIRPAKSLPSSPFPLEKLGNVPLEWSKWHQKFGLDSIVYYQFSYPDELYIGQESIKSNEAVVVPFAIEKGQIDPAYIVYVDDQPVYYVNADQLSHYAFQVSPGRHKIEILTLTHHITMQHDFKSGFKTIMGIASNLANTKAQVRKIGILEFTRRLQEMEKHLLYVMENFERNKAIISGGKEDLLLNPPPNTIPRKVLRIGPVAEKNLVFKSGLLNLPFLWQSGVVYTFMADGVKTAVLDSANNWIPYVNTSAKARQYHQNPINRREIDSIWNDYMDLSSRNRSYPNITKTIGTNTGQLQIELDTSITRMSNYLKNIVIYKQDDAQFRQIYGGQNMYFPPLDESRYRIVFLFKDNQYFVLDNYLIKGGGSNYLLLKRKPLLPADELSNELDRSIKEVYTGKSGINAYNYKIPGRQIFPNIFEKTKFVNRMSGVVVDASTSEIIIGATIYYQKTAREKPVAICHTNGNGFFDLMLPKKGILTFVYVSYDNKKVKITNRADLRIAMTESRGEMEQVVIRGYVGNRKNKRMQDAPVANIEQLLQGRVAGLNIDNNSGAPGMRGSVNIRGLSSFNETKLTSNALFIVDGKPFKGNLADIDQSAIISIEVLSDQTALSMYGDLGKNGVILLKTNGTQYFGTENEIAEQQQTMRSHFSDAAFWQPKLLTDKKGIATFKVKFPDDITSWNTRVYAVNDRKQSGFFKTFIRSFKSLSANFVAPQFALAGDQISVIGKLMNYNDRQERMVRSFVYNDKELLKGQLAFKNAHIDTISITSPEQGDSLKFQYTLQQDSGYFDGELRKIPLLPKGVTETKGYFNALTSDTTVAYSFDPALGKVTLHAETSVFPVLLDEMEKLRNYEYLCNEQVASKLKGLLLEQKLRKFLGENFKGERNVRELIKYLQNSKGAFGAWGWWRDSDTEMWISGHVVEALLMARQAGFDVELNTASLINYVSGQLGARKNIDQLFSARLMRTIDPKYDLGDWIRSAERQLNAEKEPALYHRLMIMQLKQQSNQPVDIEWLLKQHKSTVFGNIYWGELNTNFWDNSVQNTLLAYQVLKTNGGYPNELDKITRYFLEQRKEGQWRNTYESSLIMETILPDLMVEGKKPEAPTLVLGNEETVITFPFTKVIAPNQLSISKKGIAPIYFSAYQQFNNPNPANVNKGFKVKSIFQQDEKEVKSLKGGTTAYLKVEVEVSADADYVMIEIPIPAGCSYENKVQSFWGVETHREYFKNKTSIFCTKLKQGKYTFNVQLMPRYSGNYTLNPAKAEMMYFPVFYGREGMKKVGIN</sequence>
<dbReference type="PANTHER" id="PTHR40094">
    <property type="entry name" value="ALPHA-2-MACROGLOBULIN HOMOLOG"/>
    <property type="match status" value="1"/>
</dbReference>
<dbReference type="Gene3D" id="2.170.130.10">
    <property type="entry name" value="TonB-dependent receptor, plug domain"/>
    <property type="match status" value="1"/>
</dbReference>
<accession>A0A4R0NL57</accession>
<dbReference type="InterPro" id="IPR001599">
    <property type="entry name" value="Macroglobln_a2"/>
</dbReference>
<dbReference type="InterPro" id="IPR051802">
    <property type="entry name" value="YfhM-like"/>
</dbReference>
<protein>
    <recommendedName>
        <fullName evidence="1">Alpha-2-macroglobulin domain-containing protein</fullName>
    </recommendedName>
</protein>
<dbReference type="InterPro" id="IPR041246">
    <property type="entry name" value="Bact_MG10"/>
</dbReference>
<dbReference type="OrthoDB" id="9767116at2"/>
<dbReference type="SUPFAM" id="SSF49464">
    <property type="entry name" value="Carboxypeptidase regulatory domain-like"/>
    <property type="match status" value="1"/>
</dbReference>
<reference evidence="2 3" key="1">
    <citation type="submission" date="2019-02" db="EMBL/GenBank/DDBJ databases">
        <title>Pedobacter sp. RP-1-14 sp. nov., isolated from Arctic soil.</title>
        <authorList>
            <person name="Dahal R.H."/>
        </authorList>
    </citation>
    <scope>NUCLEOTIDE SEQUENCE [LARGE SCALE GENOMIC DNA]</scope>
    <source>
        <strain evidence="2 3">RP-1-14</strain>
    </source>
</reference>
<dbReference type="Pfam" id="PF13715">
    <property type="entry name" value="CarbopepD_reg_2"/>
    <property type="match status" value="1"/>
</dbReference>
<dbReference type="EMBL" id="SJSL01000002">
    <property type="protein sequence ID" value="TCD00919.1"/>
    <property type="molecule type" value="Genomic_DNA"/>
</dbReference>
<dbReference type="Gene3D" id="2.20.130.20">
    <property type="match status" value="1"/>
</dbReference>
<feature type="domain" description="Alpha-2-macroglobulin" evidence="1">
    <location>
        <begin position="1294"/>
        <end position="1385"/>
    </location>
</feature>